<keyword evidence="3" id="KW-1185">Reference proteome</keyword>
<comment type="caution">
    <text evidence="2">The sequence shown here is derived from an EMBL/GenBank/DDBJ whole genome shotgun (WGS) entry which is preliminary data.</text>
</comment>
<proteinExistence type="predicted"/>
<evidence type="ECO:0000313" key="2">
    <source>
        <dbReference type="EMBL" id="KAK9900992.1"/>
    </source>
</evidence>
<gene>
    <name evidence="2" type="ORF">M0R45_002334</name>
</gene>
<protein>
    <submittedName>
        <fullName evidence="2">Uncharacterized protein</fullName>
    </submittedName>
</protein>
<feature type="compositionally biased region" description="Basic residues" evidence="1">
    <location>
        <begin position="1"/>
        <end position="10"/>
    </location>
</feature>
<accession>A0AAW1VH40</accession>
<reference evidence="2 3" key="1">
    <citation type="journal article" date="2023" name="G3 (Bethesda)">
        <title>A chromosome-length genome assembly and annotation of blackberry (Rubus argutus, cv. 'Hillquist').</title>
        <authorList>
            <person name="Bruna T."/>
            <person name="Aryal R."/>
            <person name="Dudchenko O."/>
            <person name="Sargent D.J."/>
            <person name="Mead D."/>
            <person name="Buti M."/>
            <person name="Cavallini A."/>
            <person name="Hytonen T."/>
            <person name="Andres J."/>
            <person name="Pham M."/>
            <person name="Weisz D."/>
            <person name="Mascagni F."/>
            <person name="Usai G."/>
            <person name="Natali L."/>
            <person name="Bassil N."/>
            <person name="Fernandez G.E."/>
            <person name="Lomsadze A."/>
            <person name="Armour M."/>
            <person name="Olukolu B."/>
            <person name="Poorten T."/>
            <person name="Britton C."/>
            <person name="Davik J."/>
            <person name="Ashrafi H."/>
            <person name="Aiden E.L."/>
            <person name="Borodovsky M."/>
            <person name="Worthington M."/>
        </authorList>
    </citation>
    <scope>NUCLEOTIDE SEQUENCE [LARGE SCALE GENOMIC DNA]</scope>
    <source>
        <strain evidence="2">PI 553951</strain>
    </source>
</reference>
<feature type="region of interest" description="Disordered" evidence="1">
    <location>
        <begin position="1"/>
        <end position="23"/>
    </location>
</feature>
<dbReference type="EMBL" id="JBEDUW010000345">
    <property type="protein sequence ID" value="KAK9900992.1"/>
    <property type="molecule type" value="Genomic_DNA"/>
</dbReference>
<evidence type="ECO:0000256" key="1">
    <source>
        <dbReference type="SAM" id="MobiDB-lite"/>
    </source>
</evidence>
<dbReference type="Proteomes" id="UP001457282">
    <property type="component" value="Unassembled WGS sequence"/>
</dbReference>
<evidence type="ECO:0000313" key="3">
    <source>
        <dbReference type="Proteomes" id="UP001457282"/>
    </source>
</evidence>
<dbReference type="AlphaFoldDB" id="A0AAW1VH40"/>
<name>A0AAW1VH40_RUBAR</name>
<sequence>MAPQHCRRLKPSRETTVKPRARALPSNQPWLHLHGVTTAPIHVHHPSSNFQFTEPVSASPCFFTIIIIDVGDPIHGTHQLNCSIHHTAAFPDITRSPWSSLLPHSFAVPSEASP</sequence>
<organism evidence="2 3">
    <name type="scientific">Rubus argutus</name>
    <name type="common">Southern blackberry</name>
    <dbReference type="NCBI Taxonomy" id="59490"/>
    <lineage>
        <taxon>Eukaryota</taxon>
        <taxon>Viridiplantae</taxon>
        <taxon>Streptophyta</taxon>
        <taxon>Embryophyta</taxon>
        <taxon>Tracheophyta</taxon>
        <taxon>Spermatophyta</taxon>
        <taxon>Magnoliopsida</taxon>
        <taxon>eudicotyledons</taxon>
        <taxon>Gunneridae</taxon>
        <taxon>Pentapetalae</taxon>
        <taxon>rosids</taxon>
        <taxon>fabids</taxon>
        <taxon>Rosales</taxon>
        <taxon>Rosaceae</taxon>
        <taxon>Rosoideae</taxon>
        <taxon>Rosoideae incertae sedis</taxon>
        <taxon>Rubus</taxon>
    </lineage>
</organism>